<keyword evidence="3" id="KW-1185">Reference proteome</keyword>
<name>A6GEB6_9BACT</name>
<feature type="chain" id="PRO_5002697719" description="Lipoprotein" evidence="1">
    <location>
        <begin position="20"/>
        <end position="166"/>
    </location>
</feature>
<feature type="signal peptide" evidence="1">
    <location>
        <begin position="1"/>
        <end position="19"/>
    </location>
</feature>
<dbReference type="EMBL" id="ABCS01000081">
    <property type="protein sequence ID" value="EDM75757.1"/>
    <property type="molecule type" value="Genomic_DNA"/>
</dbReference>
<evidence type="ECO:0000256" key="1">
    <source>
        <dbReference type="SAM" id="SignalP"/>
    </source>
</evidence>
<organism evidence="2 3">
    <name type="scientific">Plesiocystis pacifica SIR-1</name>
    <dbReference type="NCBI Taxonomy" id="391625"/>
    <lineage>
        <taxon>Bacteria</taxon>
        <taxon>Pseudomonadati</taxon>
        <taxon>Myxococcota</taxon>
        <taxon>Polyangia</taxon>
        <taxon>Nannocystales</taxon>
        <taxon>Nannocystaceae</taxon>
        <taxon>Plesiocystis</taxon>
    </lineage>
</organism>
<sequence>MKPALSTRLLALPCVALLACEPADYTANTRHAAEPFVLDLDTPQRSFMVTLCWEGRGEPHDAWMFHRAAAPQAPDGSALMRLEGSEPLALSATPPSTDDPSDLRAESWWPQAEDACLTGTVVHFSLADLSEGAEPVTVEWAMDGYASSRVDEAVEDLLLDVFVEEL</sequence>
<dbReference type="PROSITE" id="PS51257">
    <property type="entry name" value="PROKAR_LIPOPROTEIN"/>
    <property type="match status" value="1"/>
</dbReference>
<accession>A6GEB6</accession>
<proteinExistence type="predicted"/>
<gene>
    <name evidence="2" type="ORF">PPSIR1_17660</name>
</gene>
<dbReference type="Proteomes" id="UP000005801">
    <property type="component" value="Unassembled WGS sequence"/>
</dbReference>
<keyword evidence="1" id="KW-0732">Signal</keyword>
<evidence type="ECO:0000313" key="3">
    <source>
        <dbReference type="Proteomes" id="UP000005801"/>
    </source>
</evidence>
<dbReference type="AlphaFoldDB" id="A6GEB6"/>
<comment type="caution">
    <text evidence="2">The sequence shown here is derived from an EMBL/GenBank/DDBJ whole genome shotgun (WGS) entry which is preliminary data.</text>
</comment>
<protein>
    <recommendedName>
        <fullName evidence="4">Lipoprotein</fullName>
    </recommendedName>
</protein>
<reference evidence="2 3" key="1">
    <citation type="submission" date="2007-06" db="EMBL/GenBank/DDBJ databases">
        <authorList>
            <person name="Shimkets L."/>
            <person name="Ferriera S."/>
            <person name="Johnson J."/>
            <person name="Kravitz S."/>
            <person name="Beeson K."/>
            <person name="Sutton G."/>
            <person name="Rogers Y.-H."/>
            <person name="Friedman R."/>
            <person name="Frazier M."/>
            <person name="Venter J.C."/>
        </authorList>
    </citation>
    <scope>NUCLEOTIDE SEQUENCE [LARGE SCALE GENOMIC DNA]</scope>
    <source>
        <strain evidence="2 3">SIR-1</strain>
    </source>
</reference>
<evidence type="ECO:0008006" key="4">
    <source>
        <dbReference type="Google" id="ProtNLM"/>
    </source>
</evidence>
<evidence type="ECO:0000313" key="2">
    <source>
        <dbReference type="EMBL" id="EDM75757.1"/>
    </source>
</evidence>
<dbReference type="RefSeq" id="WP_006975056.1">
    <property type="nucleotide sequence ID" value="NZ_ABCS01000081.1"/>
</dbReference>